<keyword evidence="2" id="KW-0677">Repeat</keyword>
<dbReference type="Pfam" id="PF05843">
    <property type="entry name" value="Suf"/>
    <property type="match status" value="1"/>
</dbReference>
<feature type="compositionally biased region" description="Acidic residues" evidence="4">
    <location>
        <begin position="83"/>
        <end position="96"/>
    </location>
</feature>
<keyword evidence="7" id="KW-1185">Reference proteome</keyword>
<evidence type="ECO:0000256" key="4">
    <source>
        <dbReference type="SAM" id="MobiDB-lite"/>
    </source>
</evidence>
<dbReference type="Pfam" id="PF02037">
    <property type="entry name" value="SAP"/>
    <property type="match status" value="1"/>
</dbReference>
<dbReference type="EMBL" id="GG663739">
    <property type="protein sequence ID" value="EEH56965.1"/>
    <property type="molecule type" value="Genomic_DNA"/>
</dbReference>
<dbReference type="SMART" id="SM00513">
    <property type="entry name" value="SAP"/>
    <property type="match status" value="1"/>
</dbReference>
<dbReference type="InterPro" id="IPR011990">
    <property type="entry name" value="TPR-like_helical_dom_sf"/>
</dbReference>
<dbReference type="AlphaFoldDB" id="C1MTK9"/>
<dbReference type="eggNOG" id="KOG1914">
    <property type="taxonomic scope" value="Eukaryota"/>
</dbReference>
<feature type="domain" description="SAP" evidence="5">
    <location>
        <begin position="10"/>
        <end position="44"/>
    </location>
</feature>
<evidence type="ECO:0000313" key="6">
    <source>
        <dbReference type="EMBL" id="EEH56965.1"/>
    </source>
</evidence>
<feature type="compositionally biased region" description="Pro residues" evidence="4">
    <location>
        <begin position="810"/>
        <end position="829"/>
    </location>
</feature>
<dbReference type="InterPro" id="IPR003107">
    <property type="entry name" value="HAT"/>
</dbReference>
<name>C1MTK9_MICPC</name>
<feature type="compositionally biased region" description="Acidic residues" evidence="4">
    <location>
        <begin position="107"/>
        <end position="127"/>
    </location>
</feature>
<protein>
    <submittedName>
        <fullName evidence="6">Pre-mrna 3'-end processing protein</fullName>
    </submittedName>
</protein>
<dbReference type="SUPFAM" id="SSF48452">
    <property type="entry name" value="TPR-like"/>
    <property type="match status" value="2"/>
</dbReference>
<dbReference type="InterPro" id="IPR045243">
    <property type="entry name" value="Rna14-like"/>
</dbReference>
<feature type="compositionally biased region" description="Basic and acidic residues" evidence="4">
    <location>
        <begin position="52"/>
        <end position="70"/>
    </location>
</feature>
<dbReference type="PANTHER" id="PTHR19980:SF0">
    <property type="entry name" value="CLEAVAGE STIMULATION FACTOR SUBUNIT 3"/>
    <property type="match status" value="1"/>
</dbReference>
<gene>
    <name evidence="6" type="ORF">MICPUCDRAFT_58109</name>
</gene>
<comment type="subcellular location">
    <subcellularLocation>
        <location evidence="1">Nucleus</location>
    </subcellularLocation>
</comment>
<dbReference type="GO" id="GO:0005634">
    <property type="term" value="C:nucleus"/>
    <property type="evidence" value="ECO:0007669"/>
    <property type="project" value="UniProtKB-SubCell"/>
</dbReference>
<evidence type="ECO:0000256" key="1">
    <source>
        <dbReference type="ARBA" id="ARBA00004123"/>
    </source>
</evidence>
<evidence type="ECO:0000256" key="2">
    <source>
        <dbReference type="ARBA" id="ARBA00022737"/>
    </source>
</evidence>
<dbReference type="GeneID" id="9683949"/>
<dbReference type="KEGG" id="mpp:MICPUCDRAFT_58109"/>
<dbReference type="InterPro" id="IPR003034">
    <property type="entry name" value="SAP_dom"/>
</dbReference>
<feature type="region of interest" description="Disordered" evidence="4">
    <location>
        <begin position="918"/>
        <end position="974"/>
    </location>
</feature>
<feature type="compositionally biased region" description="Basic and acidic residues" evidence="4">
    <location>
        <begin position="918"/>
        <end position="931"/>
    </location>
</feature>
<dbReference type="InterPro" id="IPR008847">
    <property type="entry name" value="Suf"/>
</dbReference>
<dbReference type="GO" id="GO:0031124">
    <property type="term" value="P:mRNA 3'-end processing"/>
    <property type="evidence" value="ECO:0007669"/>
    <property type="project" value="InterPro"/>
</dbReference>
<reference evidence="6 7" key="1">
    <citation type="journal article" date="2009" name="Science">
        <title>Green evolution and dynamic adaptations revealed by genomes of the marine picoeukaryotes Micromonas.</title>
        <authorList>
            <person name="Worden A.Z."/>
            <person name="Lee J.H."/>
            <person name="Mock T."/>
            <person name="Rouze P."/>
            <person name="Simmons M.P."/>
            <person name="Aerts A.L."/>
            <person name="Allen A.E."/>
            <person name="Cuvelier M.L."/>
            <person name="Derelle E."/>
            <person name="Everett M.V."/>
            <person name="Foulon E."/>
            <person name="Grimwood J."/>
            <person name="Gundlach H."/>
            <person name="Henrissat B."/>
            <person name="Napoli C."/>
            <person name="McDonald S.M."/>
            <person name="Parker M.S."/>
            <person name="Rombauts S."/>
            <person name="Salamov A."/>
            <person name="Von Dassow P."/>
            <person name="Badger J.H."/>
            <person name="Coutinho P.M."/>
            <person name="Demir E."/>
            <person name="Dubchak I."/>
            <person name="Gentemann C."/>
            <person name="Eikrem W."/>
            <person name="Gready J.E."/>
            <person name="John U."/>
            <person name="Lanier W."/>
            <person name="Lindquist E.A."/>
            <person name="Lucas S."/>
            <person name="Mayer K.F."/>
            <person name="Moreau H."/>
            <person name="Not F."/>
            <person name="Otillar R."/>
            <person name="Panaud O."/>
            <person name="Pangilinan J."/>
            <person name="Paulsen I."/>
            <person name="Piegu B."/>
            <person name="Poliakov A."/>
            <person name="Robbens S."/>
            <person name="Schmutz J."/>
            <person name="Toulza E."/>
            <person name="Wyss T."/>
            <person name="Zelensky A."/>
            <person name="Zhou K."/>
            <person name="Armbrust E.V."/>
            <person name="Bhattacharya D."/>
            <person name="Goodenough U.W."/>
            <person name="Van de Peer Y."/>
            <person name="Grigoriev I.V."/>
        </authorList>
    </citation>
    <scope>NUCLEOTIDE SEQUENCE [LARGE SCALE GENOMIC DNA]</scope>
    <source>
        <strain evidence="6 7">CCMP1545</strain>
    </source>
</reference>
<proteinExistence type="predicted"/>
<keyword evidence="3" id="KW-0539">Nucleus</keyword>
<dbReference type="InterPro" id="IPR036361">
    <property type="entry name" value="SAP_dom_sf"/>
</dbReference>
<dbReference type="OrthoDB" id="26282at2759"/>
<feature type="compositionally biased region" description="Gly residues" evidence="4">
    <location>
        <begin position="934"/>
        <end position="943"/>
    </location>
</feature>
<evidence type="ECO:0000313" key="7">
    <source>
        <dbReference type="Proteomes" id="UP000001876"/>
    </source>
</evidence>
<dbReference type="PANTHER" id="PTHR19980">
    <property type="entry name" value="RNA CLEAVAGE STIMULATION FACTOR"/>
    <property type="match status" value="1"/>
</dbReference>
<dbReference type="SMART" id="SM00386">
    <property type="entry name" value="HAT"/>
    <property type="match status" value="7"/>
</dbReference>
<dbReference type="Gene3D" id="1.10.720.30">
    <property type="entry name" value="SAP domain"/>
    <property type="match status" value="1"/>
</dbReference>
<evidence type="ECO:0000256" key="3">
    <source>
        <dbReference type="ARBA" id="ARBA00023242"/>
    </source>
</evidence>
<dbReference type="PROSITE" id="PS50800">
    <property type="entry name" value="SAP"/>
    <property type="match status" value="1"/>
</dbReference>
<sequence length="974" mass="103982">MEELIEPRLLKRLKVGELRDLLAERGLSTDGNKDALVARLEATRGGGDGDDDAKREDAPAAAEEDARAPEAEAEAGAAAEADAAAEEEDADAEDAPATEPDAGADARDDDDDDDDDDDADADADADASDPAPATDDADPPAPTVADAADPPSAEETDGADPAAAPAEETDAEPAAPPPRAPPKTITSAKLDRARGKLRANPHELDAWEIVIAEAQTHGVPDGRSLFEEVLASHPTASRVWRTYAEAEIAGDASTGARDDEHIKALFSRCLLVCPSAALWRSYTKYMRKANDASTAVGAQAIKAAYEYTVERVGEDIEAGPLWLDYVSFLKDADAAHLAPEHADVDAHAQSAKTQQLRRAYQRALSVPTNSIDALYREYDAFEHANSPTLAKMTLADVKPRVDVARGVLKQRKKLHDPILVGGLAGAPGSVPDNTTDRKSPSFQARRWRDLVAFEKTNAQGLEPDAASGETAHPQLIARVSLTYDQATMSLMRYPDVWLEYAAWHQSEGRADDAVAVLARARDAVPACAVVRFAAADLEESRGNVEAAREVYEEFMDEHEANTAQAAISAAGGTSVGPEDGASIVPPRREPMDDDALLTYIEHMRCARRMEGTQAARKAFMRGRKAPGSRWEIFAAAAWLEWRYDKNDKPARNIFELGLKNFIDVPAFVNQYAEFLIGCNDVANARVLFERATASASTAAADAGPVKLSPQEKARRMSVVKDVHDMFVAFEQTHGTMASMTDAERRREEALGFRDNREEAHAAAATITALMGRHSFLSLQPATAEEKKHYAKIGASIPKRFDAFSSGIGRLPPPPPPPKPGVPPPHPPGKPRSMAAQPNAIAPLPAPPVAVGPPDDRFEHLPTELAAFASRLPAPDTVKGGSRRVMASTVTAVMDTLMTSDLTPDGGAAIVEALNASRGVREGGRGKRKADDDGGGGGGGGGTGPLTMKTNAPPVGDVFRARQAKHARTNEAEFQ</sequence>
<feature type="region of interest" description="Disordered" evidence="4">
    <location>
        <begin position="802"/>
        <end position="842"/>
    </location>
</feature>
<dbReference type="OMA" id="HEANTAQ"/>
<evidence type="ECO:0000259" key="5">
    <source>
        <dbReference type="PROSITE" id="PS50800"/>
    </source>
</evidence>
<dbReference type="Gene3D" id="1.25.40.1040">
    <property type="match status" value="1"/>
</dbReference>
<dbReference type="RefSeq" id="XP_003058510.1">
    <property type="nucleotide sequence ID" value="XM_003058464.1"/>
</dbReference>
<dbReference type="STRING" id="564608.C1MTK9"/>
<dbReference type="SUPFAM" id="SSF68906">
    <property type="entry name" value="SAP domain"/>
    <property type="match status" value="1"/>
</dbReference>
<dbReference type="GO" id="GO:0003729">
    <property type="term" value="F:mRNA binding"/>
    <property type="evidence" value="ECO:0007669"/>
    <property type="project" value="TreeGrafter"/>
</dbReference>
<dbReference type="Proteomes" id="UP000001876">
    <property type="component" value="Unassembled WGS sequence"/>
</dbReference>
<accession>C1MTK9</accession>
<organism evidence="7">
    <name type="scientific">Micromonas pusilla (strain CCMP1545)</name>
    <name type="common">Picoplanktonic green alga</name>
    <dbReference type="NCBI Taxonomy" id="564608"/>
    <lineage>
        <taxon>Eukaryota</taxon>
        <taxon>Viridiplantae</taxon>
        <taxon>Chlorophyta</taxon>
        <taxon>Mamiellophyceae</taxon>
        <taxon>Mamiellales</taxon>
        <taxon>Mamiellaceae</taxon>
        <taxon>Micromonas</taxon>
    </lineage>
</organism>
<feature type="region of interest" description="Disordered" evidence="4">
    <location>
        <begin position="23"/>
        <end position="193"/>
    </location>
</feature>